<dbReference type="RefSeq" id="WP_014910515.1">
    <property type="nucleotide sequence ID" value="NZ_JAYMRS010000001.1"/>
</dbReference>
<evidence type="ECO:0000313" key="1">
    <source>
        <dbReference type="EMBL" id="MFB8766520.1"/>
    </source>
</evidence>
<comment type="caution">
    <text evidence="1">The sequence shown here is derived from an EMBL/GenBank/DDBJ whole genome shotgun (WGS) entry which is preliminary data.</text>
</comment>
<reference evidence="1 2" key="1">
    <citation type="submission" date="2024-01" db="EMBL/GenBank/DDBJ databases">
        <title>Genome mining of biosynthetic gene clusters to explore secondary metabolites of Streptomyces sp.</title>
        <authorList>
            <person name="Baig A."/>
            <person name="Ajitkumar Shintre N."/>
            <person name="Kumar H."/>
            <person name="Anbarasu A."/>
            <person name="Ramaiah S."/>
        </authorList>
    </citation>
    <scope>NUCLEOTIDE SEQUENCE [LARGE SCALE GENOMIC DNA]</scope>
    <source>
        <strain evidence="1 2">A01</strain>
    </source>
</reference>
<name>A0ABV5DPK2_9ACTN</name>
<keyword evidence="2" id="KW-1185">Reference proteome</keyword>
<dbReference type="Pfam" id="PF15575">
    <property type="entry name" value="Imm49"/>
    <property type="match status" value="2"/>
</dbReference>
<dbReference type="EMBL" id="JAYMRS010000001">
    <property type="protein sequence ID" value="MFB8766520.1"/>
    <property type="molecule type" value="Genomic_DNA"/>
</dbReference>
<evidence type="ECO:0000313" key="2">
    <source>
        <dbReference type="Proteomes" id="UP001585053"/>
    </source>
</evidence>
<organism evidence="1 2">
    <name type="scientific">Nocardiopsis alba</name>
    <dbReference type="NCBI Taxonomy" id="53437"/>
    <lineage>
        <taxon>Bacteria</taxon>
        <taxon>Bacillati</taxon>
        <taxon>Actinomycetota</taxon>
        <taxon>Actinomycetes</taxon>
        <taxon>Streptosporangiales</taxon>
        <taxon>Nocardiopsidaceae</taxon>
        <taxon>Nocardiopsis</taxon>
    </lineage>
</organism>
<accession>A0ABV5DPK2</accession>
<proteinExistence type="predicted"/>
<protein>
    <submittedName>
        <fullName evidence="1">Immunity 49 family protein</fullName>
    </submittedName>
</protein>
<dbReference type="Proteomes" id="UP001585053">
    <property type="component" value="Unassembled WGS sequence"/>
</dbReference>
<gene>
    <name evidence="1" type="ORF">VSQ78_02320</name>
</gene>
<dbReference type="InterPro" id="IPR029074">
    <property type="entry name" value="Imm49"/>
</dbReference>
<sequence length="604" mass="67186">MTLRIERHTVDDKVIAEATEDFTERMSLDVRSQQHTGREGFGWEMIAHDLRDYAAARSLQGPSAEADIRAALYSAAEARAGSITLDGAPSSAEFSVDLTYTRTGVFYQDFDGDHGSEPRGARPVRAGDWTEALYLCVLAGLHEDYENPFVGFASDFGEDEVLQRALTFYLYPHLGAERDQLEKYVWSALGPLLDSLSLDSDDDRAEPGSIDHDLLYLRALLARDELAFWSTMSVRLTWLRDHSDEQDLRGLLPLTELAFAALAVRVEGWEMPFESDYLPRHLVEGFGSRRRRVGPYGKDKDPEALDALSRGTLTVERPMEGFSEGRSPEETFKYQGQDQWRVWDTSTGRGWISDKLGRAAWFEILGFRDSSVAAPEVRHPLQLAALEYAAQYMVALFECAAADGDTVEVTIGEKTAPMRTFEPNSDVSEAKLQEALQYALMAGSRELVEKLLVHAGAGYLRGDGRSSIYSHYRTAFLAYLGSEMDRLRRPEENVPEDPRVEEALGRAIEALAGHSAPDSAPPPVLPLSRLVAQDRDGFDLALADILEEHRDSYGFGERIGDSDGLIDLDTLALACLARAKGWPVRVRSDYLPQGVLDRAATMFA</sequence>